<dbReference type="InterPro" id="IPR012464">
    <property type="entry name" value="DUF1676"/>
</dbReference>
<feature type="chain" id="PRO_5014587703" evidence="3">
    <location>
        <begin position="17"/>
        <end position="610"/>
    </location>
</feature>
<reference evidence="4" key="5">
    <citation type="submission" date="2011-05" db="EMBL/GenBank/DDBJ databases">
        <authorList>
            <consortium name="VectorBase"/>
        </authorList>
    </citation>
    <scope>NUCLEOTIDE SEQUENCE</scope>
    <source>
        <strain evidence="4">PEST</strain>
    </source>
</reference>
<dbReference type="HOGENOM" id="CLU_551632_0_0_1"/>
<accession>Q7PD80</accession>
<organism evidence="4">
    <name type="scientific">Anopheles gambiae</name>
    <name type="common">African malaria mosquito</name>
    <dbReference type="NCBI Taxonomy" id="7165"/>
    <lineage>
        <taxon>Eukaryota</taxon>
        <taxon>Metazoa</taxon>
        <taxon>Ecdysozoa</taxon>
        <taxon>Arthropoda</taxon>
        <taxon>Hexapoda</taxon>
        <taxon>Insecta</taxon>
        <taxon>Pterygota</taxon>
        <taxon>Neoptera</taxon>
        <taxon>Endopterygota</taxon>
        <taxon>Diptera</taxon>
        <taxon>Nematocera</taxon>
        <taxon>Culicoidea</taxon>
        <taxon>Culicidae</taxon>
        <taxon>Anophelinae</taxon>
        <taxon>Anopheles</taxon>
    </lineage>
</organism>
<gene>
    <name evidence="4" type="ORF">AgaP_AGAP004132</name>
</gene>
<evidence type="ECO:0000256" key="2">
    <source>
        <dbReference type="SAM" id="Phobius"/>
    </source>
</evidence>
<keyword evidence="2" id="KW-1133">Transmembrane helix</keyword>
<dbReference type="OMA" id="QYDVHEA"/>
<reference evidence="4" key="3">
    <citation type="journal article" date="2004" name="Trends Parasitol.">
        <title>The Anopheles gambiae genome: an update.</title>
        <authorList>
            <person name="Mongin E."/>
            <person name="Louis C."/>
            <person name="Holt R.A."/>
            <person name="Birney E."/>
            <person name="Collins F.H."/>
        </authorList>
    </citation>
    <scope>NUCLEOTIDE SEQUENCE</scope>
    <source>
        <strain evidence="4">PEST</strain>
    </source>
</reference>
<dbReference type="VEuPathDB" id="VectorBase:AGAP012605"/>
<keyword evidence="3" id="KW-0732">Signal</keyword>
<dbReference type="STRING" id="7165.Q7PD80"/>
<evidence type="ECO:0000313" key="4">
    <source>
        <dbReference type="EMBL" id="EAA08563.5"/>
    </source>
</evidence>
<dbReference type="EMBL" id="AAAB01008880">
    <property type="protein sequence ID" value="EAA08563.5"/>
    <property type="molecule type" value="Genomic_DNA"/>
</dbReference>
<evidence type="ECO:0000256" key="1">
    <source>
        <dbReference type="SAM" id="MobiDB-lite"/>
    </source>
</evidence>
<reference evidence="4" key="2">
    <citation type="submission" date="2002-03" db="EMBL/GenBank/DDBJ databases">
        <authorList>
            <consortium name="The Anopheles Genome Sequencing Consortium"/>
        </authorList>
    </citation>
    <scope>NUCLEOTIDE SEQUENCE</scope>
    <source>
        <strain evidence="4">PEST</strain>
    </source>
</reference>
<feature type="compositionally biased region" description="Gly residues" evidence="1">
    <location>
        <begin position="561"/>
        <end position="571"/>
    </location>
</feature>
<feature type="region of interest" description="Disordered" evidence="1">
    <location>
        <begin position="333"/>
        <end position="352"/>
    </location>
</feature>
<feature type="region of interest" description="Disordered" evidence="1">
    <location>
        <begin position="357"/>
        <end position="376"/>
    </location>
</feature>
<proteinExistence type="predicted"/>
<feature type="signal peptide" evidence="3">
    <location>
        <begin position="1"/>
        <end position="16"/>
    </location>
</feature>
<keyword evidence="2" id="KW-0472">Membrane</keyword>
<evidence type="ECO:0000256" key="3">
    <source>
        <dbReference type="SAM" id="SignalP"/>
    </source>
</evidence>
<feature type="region of interest" description="Disordered" evidence="1">
    <location>
        <begin position="557"/>
        <end position="585"/>
    </location>
</feature>
<dbReference type="VEuPathDB" id="VectorBase:AGAMI1_011420"/>
<feature type="transmembrane region" description="Helical" evidence="2">
    <location>
        <begin position="194"/>
        <end position="213"/>
    </location>
</feature>
<feature type="region of interest" description="Disordered" evidence="1">
    <location>
        <begin position="249"/>
        <end position="281"/>
    </location>
</feature>
<feature type="transmembrane region" description="Helical" evidence="2">
    <location>
        <begin position="495"/>
        <end position="513"/>
    </location>
</feature>
<dbReference type="PANTHER" id="PTHR21879">
    <property type="entry name" value="FI03362P-RELATED-RELATED"/>
    <property type="match status" value="1"/>
</dbReference>
<dbReference type="AlphaFoldDB" id="Q7PD80"/>
<name>Q7PD80_ANOGA</name>
<dbReference type="Pfam" id="PF07898">
    <property type="entry name" value="DUF1676"/>
    <property type="match status" value="2"/>
</dbReference>
<protein>
    <submittedName>
        <fullName evidence="4">AGAP004132-PA</fullName>
    </submittedName>
</protein>
<feature type="transmembrane region" description="Helical" evidence="2">
    <location>
        <begin position="219"/>
        <end position="238"/>
    </location>
</feature>
<dbReference type="PhylomeDB" id="Q7PD80"/>
<dbReference type="PANTHER" id="PTHR21879:SF24">
    <property type="entry name" value="OSIRIS 10B"/>
    <property type="match status" value="1"/>
</dbReference>
<comment type="caution">
    <text evidence="4">The sequence shown here is derived from an EMBL/GenBank/DDBJ whole genome shotgun (WGS) entry which is preliminary data.</text>
</comment>
<feature type="transmembrane region" description="Helical" evidence="2">
    <location>
        <begin position="158"/>
        <end position="182"/>
    </location>
</feature>
<sequence length="610" mass="67488">MHRLLTLILCVITVHAQLDTFDYCIRMTPSPGLLQCAGQQALSSLQFLEEANNFTLTNGLLMIKDESLVPSSRIIPNIVDHDPLDFRQNAGAVMAQRQLLWDMGIIYPGLKLKLGPTIGAAGLLEFVLDPSVQNDERSLFEEKSTGKYISTRILTKSFVVPFLLGLKFNLATLLPLVFGGLILLSKKALILGKIALFLSGLFGYGSFLTPALYGGGYGGYGGGFTGGHGAIGGFGFGAKPFRYNNPLADSPDFDNHQHHHHHHHDDYHHGAGTSQDSQTSGGYYKKKDKFLNLDERVEPQTASSLVDKFYEYEKQQMLKDRTARLFERKFYEREQPHAGGGSAGPDYPFVTPDLATERNERSLPDESPVSISNDTRSPTLQRHLLDRARSCFDSGQLVECFRGEVFRVLDRAIESNVTFRVTPFVIVRRNPDWPSSARLPADLARLSGWSGLFRKLHELLLSRLFQLSLVDANGRALLDASDEGRGKKHKHKQGNMFSMALMALMAMIAQVIIGKVAVLAAVALIMAKIALVFSTLNGLKKANGSGGGHAAEHVVYEHSSHGGGGGGGGGWQRSIEPRKPYPRNQYYEEDDLPYWKRRPEHDYQDPYDGA</sequence>
<keyword evidence="2" id="KW-0812">Transmembrane</keyword>
<dbReference type="eggNOG" id="ENOG502S3M3">
    <property type="taxonomic scope" value="Eukaryota"/>
</dbReference>
<feature type="compositionally biased region" description="Polar residues" evidence="1">
    <location>
        <begin position="272"/>
        <end position="281"/>
    </location>
</feature>
<dbReference type="PaxDb" id="7165-AGAP004132-PA"/>
<feature type="transmembrane region" description="Helical" evidence="2">
    <location>
        <begin position="519"/>
        <end position="539"/>
    </location>
</feature>
<reference evidence="4" key="1">
    <citation type="journal article" date="2002" name="Science">
        <title>The genome sequence of the malaria mosquito Anopheles gambiae.</title>
        <authorList>
            <person name="Holt R.A."/>
            <person name="Subramanian G.M."/>
            <person name="Halpern A."/>
            <person name="Sutton G.G."/>
            <person name="Charlab R."/>
            <person name="Nusskern D.R."/>
            <person name="Wincker P."/>
            <person name="Clark A.G."/>
            <person name="Ribeiro J.M."/>
            <person name="Wides R."/>
            <person name="Salzberg S.L."/>
            <person name="Loftus B."/>
            <person name="Yandell M."/>
            <person name="Majoros W.H."/>
            <person name="Rusch D.B."/>
            <person name="Lai Z."/>
            <person name="Kraft C.L."/>
            <person name="Abril J.F."/>
            <person name="Anthouard V."/>
            <person name="Arensburger P."/>
            <person name="Atkinson P.W."/>
            <person name="Baden H."/>
            <person name="de Berardinis V."/>
            <person name="Baldwin D."/>
            <person name="Benes V."/>
            <person name="Biedler J."/>
            <person name="Blass C."/>
            <person name="Bolanos R."/>
            <person name="Boscus D."/>
            <person name="Barnstead M."/>
            <person name="Cai S."/>
            <person name="Center A."/>
            <person name="Chaturverdi K."/>
            <person name="Christophides G.K."/>
            <person name="Chrystal M.A."/>
            <person name="Clamp M."/>
            <person name="Cravchik A."/>
            <person name="Curwen V."/>
            <person name="Dana A."/>
            <person name="Delcher A."/>
            <person name="Dew I."/>
            <person name="Evans C.A."/>
            <person name="Flanigan M."/>
            <person name="Grundschober-Freimoser A."/>
            <person name="Friedli L."/>
            <person name="Gu Z."/>
            <person name="Guan P."/>
            <person name="Guigo R."/>
            <person name="Hillenmeyer M.E."/>
            <person name="Hladun S.L."/>
            <person name="Hogan J.R."/>
            <person name="Hong Y.S."/>
            <person name="Hoover J."/>
            <person name="Jaillon O."/>
            <person name="Ke Z."/>
            <person name="Kodira C."/>
            <person name="Kokoza E."/>
            <person name="Koutsos A."/>
            <person name="Letunic I."/>
            <person name="Levitsky A."/>
            <person name="Liang Y."/>
            <person name="Lin J.J."/>
            <person name="Lobo N.F."/>
            <person name="Lopez J.R."/>
            <person name="Malek J.A."/>
            <person name="McIntosh T.C."/>
            <person name="Meister S."/>
            <person name="Miller J."/>
            <person name="Mobarry C."/>
            <person name="Mongin E."/>
            <person name="Murphy S.D."/>
            <person name="O'Brochta D.A."/>
            <person name="Pfannkoch C."/>
            <person name="Qi R."/>
            <person name="Regier M.A."/>
            <person name="Remington K."/>
            <person name="Shao H."/>
            <person name="Sharakhova M.V."/>
            <person name="Sitter C.D."/>
            <person name="Shetty J."/>
            <person name="Smith T.J."/>
            <person name="Strong R."/>
            <person name="Sun J."/>
            <person name="Thomasova D."/>
            <person name="Ton L.Q."/>
            <person name="Topalis P."/>
            <person name="Tu Z."/>
            <person name="Unger M.F."/>
            <person name="Walenz B."/>
            <person name="Wang A."/>
            <person name="Wang J."/>
            <person name="Wang M."/>
            <person name="Wang X."/>
            <person name="Woodford K.J."/>
            <person name="Wortman J.R."/>
            <person name="Wu M."/>
            <person name="Yao A."/>
            <person name="Zdobnov E.M."/>
            <person name="Zhang H."/>
            <person name="Zhao Q."/>
            <person name="Zhao S."/>
            <person name="Zhu S.C."/>
            <person name="Zhimulev I."/>
            <person name="Coluzzi M."/>
            <person name="della Torre A."/>
            <person name="Roth C.W."/>
            <person name="Louis C."/>
            <person name="Kalush F."/>
            <person name="Mural R.J."/>
            <person name="Myers E.W."/>
            <person name="Adams M.D."/>
            <person name="Smith H.O."/>
            <person name="Broder S."/>
            <person name="Gardner M.J."/>
            <person name="Fraser C.M."/>
            <person name="Birney E."/>
            <person name="Bork P."/>
            <person name="Brey P.T."/>
            <person name="Venter J.C."/>
            <person name="Weissenbach J."/>
            <person name="Kafatos F.C."/>
            <person name="Collins F.H."/>
            <person name="Hoffman S.L."/>
        </authorList>
    </citation>
    <scope>NUCLEOTIDE SEQUENCE [LARGE SCALE GENOMIC DNA]</scope>
    <source>
        <strain evidence="4">PEST</strain>
    </source>
</reference>
<reference evidence="4" key="4">
    <citation type="journal article" date="2007" name="Genome Biol.">
        <title>Update of the Anopheles gambiae PEST genome assembly.</title>
        <authorList>
            <person name="Sharakhova M.V."/>
            <person name="Hammond M.P."/>
            <person name="Lobo N.F."/>
            <person name="Krzywinski J."/>
            <person name="Unger M.F."/>
            <person name="Hillenmeyer M.E."/>
            <person name="Bruggner R.V."/>
            <person name="Birney E."/>
            <person name="Collins F.H."/>
        </authorList>
    </citation>
    <scope>NUCLEOTIDE SEQUENCE</scope>
    <source>
        <strain evidence="4">PEST</strain>
    </source>
</reference>